<dbReference type="SUPFAM" id="SSF50998">
    <property type="entry name" value="Quinoprotein alcohol dehydrogenase-like"/>
    <property type="match status" value="1"/>
</dbReference>
<proteinExistence type="predicted"/>
<feature type="compositionally biased region" description="Low complexity" evidence="1">
    <location>
        <begin position="114"/>
        <end position="144"/>
    </location>
</feature>
<sequence>MTYALDARTGRQLWSVRGGRESIGLSDRQVLRNAKQASKSGNEVLNNSKQSSKSGNEVLNNNSQVLKSGSSNSTGENPLAYRSVIYVKTMQDTLFAYATDNYLSTSTIASEALKTSTATTSPSTTTSLSATTASSSKTPNSTTSGPMYRHDAHNSTFGNSVLATTSTTSSSPSDKKQNLGSGRPELLMVSHVGFGYEIAPTPITAAFGQIFVPTDKGDIFGLDAISGKVIWRTKVAGALINYIQPIENKMSAQNSKSKDQKSGKYLLVSTMDGKIVILEL</sequence>
<dbReference type="Gene3D" id="2.130.10.10">
    <property type="entry name" value="YVTN repeat-like/Quinoprotein amine dehydrogenase"/>
    <property type="match status" value="1"/>
</dbReference>
<gene>
    <name evidence="2" type="ORF">SDC9_151501</name>
</gene>
<evidence type="ECO:0000313" key="2">
    <source>
        <dbReference type="EMBL" id="MPN04265.1"/>
    </source>
</evidence>
<evidence type="ECO:0000256" key="1">
    <source>
        <dbReference type="SAM" id="MobiDB-lite"/>
    </source>
</evidence>
<feature type="region of interest" description="Disordered" evidence="1">
    <location>
        <begin position="35"/>
        <end position="74"/>
    </location>
</feature>
<feature type="region of interest" description="Disordered" evidence="1">
    <location>
        <begin position="114"/>
        <end position="182"/>
    </location>
</feature>
<feature type="compositionally biased region" description="Polar residues" evidence="1">
    <location>
        <begin position="154"/>
        <end position="163"/>
    </location>
</feature>
<accession>A0A645EQG4</accession>
<comment type="caution">
    <text evidence="2">The sequence shown here is derived from an EMBL/GenBank/DDBJ whole genome shotgun (WGS) entry which is preliminary data.</text>
</comment>
<dbReference type="InterPro" id="IPR015943">
    <property type="entry name" value="WD40/YVTN_repeat-like_dom_sf"/>
</dbReference>
<reference evidence="2" key="1">
    <citation type="submission" date="2019-08" db="EMBL/GenBank/DDBJ databases">
        <authorList>
            <person name="Kucharzyk K."/>
            <person name="Murdoch R.W."/>
            <person name="Higgins S."/>
            <person name="Loffler F."/>
        </authorList>
    </citation>
    <scope>NUCLEOTIDE SEQUENCE</scope>
</reference>
<dbReference type="EMBL" id="VSSQ01050188">
    <property type="protein sequence ID" value="MPN04265.1"/>
    <property type="molecule type" value="Genomic_DNA"/>
</dbReference>
<name>A0A645EQG4_9ZZZZ</name>
<protein>
    <recommendedName>
        <fullName evidence="3">Outer membrane protein assembly factor BamB</fullName>
    </recommendedName>
</protein>
<dbReference type="AlphaFoldDB" id="A0A645EQG4"/>
<dbReference type="InterPro" id="IPR011047">
    <property type="entry name" value="Quinoprotein_ADH-like_sf"/>
</dbReference>
<organism evidence="2">
    <name type="scientific">bioreactor metagenome</name>
    <dbReference type="NCBI Taxonomy" id="1076179"/>
    <lineage>
        <taxon>unclassified sequences</taxon>
        <taxon>metagenomes</taxon>
        <taxon>ecological metagenomes</taxon>
    </lineage>
</organism>
<evidence type="ECO:0008006" key="3">
    <source>
        <dbReference type="Google" id="ProtNLM"/>
    </source>
</evidence>